<dbReference type="RefSeq" id="WP_265424219.1">
    <property type="nucleotide sequence ID" value="NZ_JAPFPW010000004.1"/>
</dbReference>
<dbReference type="EMBL" id="JAPFPW010000004">
    <property type="protein sequence ID" value="MCW7753350.1"/>
    <property type="molecule type" value="Genomic_DNA"/>
</dbReference>
<evidence type="ECO:0000259" key="4">
    <source>
        <dbReference type="Pfam" id="PF01923"/>
    </source>
</evidence>
<evidence type="ECO:0000256" key="2">
    <source>
        <dbReference type="ARBA" id="ARBA00022741"/>
    </source>
</evidence>
<evidence type="ECO:0000313" key="5">
    <source>
        <dbReference type="EMBL" id="MCW7753350.1"/>
    </source>
</evidence>
<evidence type="ECO:0000313" key="6">
    <source>
        <dbReference type="Proteomes" id="UP001209681"/>
    </source>
</evidence>
<feature type="domain" description="Cobalamin adenosyltransferase-like" evidence="4">
    <location>
        <begin position="81"/>
        <end position="240"/>
    </location>
</feature>
<gene>
    <name evidence="5" type="ORF">OOT00_05045</name>
</gene>
<comment type="caution">
    <text evidence="5">The sequence shown here is derived from an EMBL/GenBank/DDBJ whole genome shotgun (WGS) entry which is preliminary data.</text>
</comment>
<name>A0ABT3N7C3_9BACT</name>
<keyword evidence="1" id="KW-0808">Transferase</keyword>
<sequence length="248" mass="27523">MKVISESFLRELFRKEIPETFRVEEGQILTPSAAQLLGERGVKIIRDEDRASEKLPEVRETAGDIPEPQYVVAGGGMLTSKPEHMTQLRGNCLVAKDHVRIILRGRLDSLQSEILLVQGKAHGSGLTNLVRDLGDVLAQARAVMRAEVLEEPLPEGLIMGLGAAELRAQSHHPKQYFGVDHLLPSFTMGEMLLTLNALRSLVREVEVAAVSAFRAEFGSERPDIIQALNRMSSAVYIMMLREATGRYR</sequence>
<dbReference type="Pfam" id="PF01923">
    <property type="entry name" value="Cob_adeno_trans"/>
    <property type="match status" value="1"/>
</dbReference>
<proteinExistence type="predicted"/>
<organism evidence="5 6">
    <name type="scientific">Desulfobotulus pelophilus</name>
    <dbReference type="NCBI Taxonomy" id="2823377"/>
    <lineage>
        <taxon>Bacteria</taxon>
        <taxon>Pseudomonadati</taxon>
        <taxon>Thermodesulfobacteriota</taxon>
        <taxon>Desulfobacteria</taxon>
        <taxon>Desulfobacterales</taxon>
        <taxon>Desulfobacteraceae</taxon>
        <taxon>Desulfobotulus</taxon>
    </lineage>
</organism>
<dbReference type="Proteomes" id="UP001209681">
    <property type="component" value="Unassembled WGS sequence"/>
</dbReference>
<dbReference type="InterPro" id="IPR016030">
    <property type="entry name" value="CblAdoTrfase-like"/>
</dbReference>
<keyword evidence="3" id="KW-0067">ATP-binding</keyword>
<keyword evidence="6" id="KW-1185">Reference proteome</keyword>
<accession>A0ABT3N7C3</accession>
<dbReference type="InterPro" id="IPR036451">
    <property type="entry name" value="CblAdoTrfase-like_sf"/>
</dbReference>
<evidence type="ECO:0000256" key="3">
    <source>
        <dbReference type="ARBA" id="ARBA00022840"/>
    </source>
</evidence>
<dbReference type="PIRSF" id="PIRSF012294">
    <property type="entry name" value="ATR_EutT"/>
    <property type="match status" value="1"/>
</dbReference>
<dbReference type="InterPro" id="IPR009194">
    <property type="entry name" value="AdoTrfase_EutT"/>
</dbReference>
<protein>
    <recommendedName>
        <fullName evidence="4">Cobalamin adenosyltransferase-like domain-containing protein</fullName>
    </recommendedName>
</protein>
<evidence type="ECO:0000256" key="1">
    <source>
        <dbReference type="ARBA" id="ARBA00022679"/>
    </source>
</evidence>
<dbReference type="Gene3D" id="1.20.1200.10">
    <property type="entry name" value="Cobalamin adenosyltransferase-like"/>
    <property type="match status" value="1"/>
</dbReference>
<dbReference type="SUPFAM" id="SSF89028">
    <property type="entry name" value="Cobalamin adenosyltransferase-like"/>
    <property type="match status" value="1"/>
</dbReference>
<keyword evidence="2" id="KW-0547">Nucleotide-binding</keyword>
<reference evidence="5 6" key="1">
    <citation type="submission" date="2022-11" db="EMBL/GenBank/DDBJ databases">
        <title>Desulfobotulus tamanensis H1 sp. nov. - anaerobic, alkaliphilic, sulphate reducing bacterium isolated from terrestrial mud volcano.</title>
        <authorList>
            <person name="Frolova A."/>
            <person name="Merkel A.Y."/>
            <person name="Slobodkin A.I."/>
        </authorList>
    </citation>
    <scope>NUCLEOTIDE SEQUENCE [LARGE SCALE GENOMIC DNA]</scope>
    <source>
        <strain evidence="5 6">H1</strain>
    </source>
</reference>